<reference evidence="8 9" key="1">
    <citation type="submission" date="2018-06" db="EMBL/GenBank/DDBJ databases">
        <title>Paenibacillus imtechensis sp. nov.</title>
        <authorList>
            <person name="Pinnaka A.K."/>
            <person name="Singh H."/>
            <person name="Kaur M."/>
        </authorList>
    </citation>
    <scope>NUCLEOTIDE SEQUENCE [LARGE SCALE GENOMIC DNA]</scope>
    <source>
        <strain evidence="8 9">SMB1</strain>
    </source>
</reference>
<feature type="transmembrane region" description="Helical" evidence="6">
    <location>
        <begin position="165"/>
        <end position="190"/>
    </location>
</feature>
<comment type="caution">
    <text evidence="8">The sequence shown here is derived from an EMBL/GenBank/DDBJ whole genome shotgun (WGS) entry which is preliminary data.</text>
</comment>
<dbReference type="EMBL" id="QKRB01000055">
    <property type="protein sequence ID" value="PZD93999.1"/>
    <property type="molecule type" value="Genomic_DNA"/>
</dbReference>
<dbReference type="PANTHER" id="PTHR43496">
    <property type="entry name" value="PROTEIN LPLB"/>
    <property type="match status" value="1"/>
</dbReference>
<feature type="transmembrane region" description="Helical" evidence="6">
    <location>
        <begin position="313"/>
        <end position="334"/>
    </location>
</feature>
<comment type="similarity">
    <text evidence="6">Belongs to the binding-protein-dependent transport system permease family.</text>
</comment>
<evidence type="ECO:0000313" key="8">
    <source>
        <dbReference type="EMBL" id="PZD93999.1"/>
    </source>
</evidence>
<evidence type="ECO:0000256" key="2">
    <source>
        <dbReference type="ARBA" id="ARBA00022448"/>
    </source>
</evidence>
<keyword evidence="2 6" id="KW-0813">Transport</keyword>
<dbReference type="GO" id="GO:0055085">
    <property type="term" value="P:transmembrane transport"/>
    <property type="evidence" value="ECO:0007669"/>
    <property type="project" value="InterPro"/>
</dbReference>
<protein>
    <submittedName>
        <fullName evidence="8">Sugar ABC transporter permease</fullName>
    </submittedName>
</protein>
<dbReference type="AlphaFoldDB" id="A0A2W1L522"/>
<dbReference type="PANTHER" id="PTHR43496:SF1">
    <property type="entry name" value="POLYGALACTURONAN_RHAMNOGALACTURONAN TRANSPORT SYSTEM PERMEASE PROTEIN YTEP"/>
    <property type="match status" value="1"/>
</dbReference>
<feature type="transmembrane region" description="Helical" evidence="6">
    <location>
        <begin position="59"/>
        <end position="77"/>
    </location>
</feature>
<dbReference type="PROSITE" id="PS50928">
    <property type="entry name" value="ABC_TM1"/>
    <property type="match status" value="1"/>
</dbReference>
<feature type="transmembrane region" description="Helical" evidence="6">
    <location>
        <begin position="123"/>
        <end position="144"/>
    </location>
</feature>
<keyword evidence="9" id="KW-1185">Reference proteome</keyword>
<dbReference type="Proteomes" id="UP000249522">
    <property type="component" value="Unassembled WGS sequence"/>
</dbReference>
<dbReference type="Gene3D" id="1.10.3720.10">
    <property type="entry name" value="MetI-like"/>
    <property type="match status" value="1"/>
</dbReference>
<comment type="subcellular location">
    <subcellularLocation>
        <location evidence="6">Cell membrane</location>
        <topology evidence="6">Multi-pass membrane protein</topology>
    </subcellularLocation>
    <subcellularLocation>
        <location evidence="1">Membrane</location>
        <topology evidence="1">Multi-pass membrane protein</topology>
    </subcellularLocation>
</comment>
<dbReference type="InterPro" id="IPR000515">
    <property type="entry name" value="MetI-like"/>
</dbReference>
<keyword evidence="4 6" id="KW-1133">Transmembrane helix</keyword>
<keyword evidence="3 6" id="KW-0812">Transmembrane</keyword>
<evidence type="ECO:0000256" key="1">
    <source>
        <dbReference type="ARBA" id="ARBA00004141"/>
    </source>
</evidence>
<dbReference type="SUPFAM" id="SSF161098">
    <property type="entry name" value="MetI-like"/>
    <property type="match status" value="1"/>
</dbReference>
<dbReference type="InterPro" id="IPR035906">
    <property type="entry name" value="MetI-like_sf"/>
</dbReference>
<sequence>MIIYVIADQRVTLPCTHDAKQGGRQPVKTAEAPLIPLQVKQKKKREPLQLFKSLRKHKLLYLMILPGFIYFVIFKYFPMGGLIISFQDYQPFLGISESPWVGFKHFERLFTEPTFVMLLRNTLVLFAMEIVFFFPLPILLAVMLNEVRHKLFKNSIQTMIYIPHFMSWVIIVSISYVFLNVDGGVVNQILEAMGLQKISFLTSPEWLRPMYIAQIIWKEVGWSTIIYLAAITVVDTQLYEAAEMDGATRLRKMWHVTLPAIRPVIITLLILKIGNTLELGFEHMYLLLNSLNREVGEIFDTYIYTAGLKNGQLSFSTTVGLFKGLVGLILVMAANRLAKKFGEDGVY</sequence>
<evidence type="ECO:0000313" key="9">
    <source>
        <dbReference type="Proteomes" id="UP000249522"/>
    </source>
</evidence>
<proteinExistence type="inferred from homology"/>
<name>A0A2W1L522_9BACL</name>
<keyword evidence="5 6" id="KW-0472">Membrane</keyword>
<gene>
    <name evidence="8" type="ORF">DNH61_21200</name>
</gene>
<evidence type="ECO:0000256" key="4">
    <source>
        <dbReference type="ARBA" id="ARBA00022989"/>
    </source>
</evidence>
<feature type="transmembrane region" description="Helical" evidence="6">
    <location>
        <begin position="254"/>
        <end position="274"/>
    </location>
</feature>
<evidence type="ECO:0000259" key="7">
    <source>
        <dbReference type="PROSITE" id="PS50928"/>
    </source>
</evidence>
<dbReference type="Pfam" id="PF00528">
    <property type="entry name" value="BPD_transp_1"/>
    <property type="match status" value="1"/>
</dbReference>
<evidence type="ECO:0000256" key="5">
    <source>
        <dbReference type="ARBA" id="ARBA00023136"/>
    </source>
</evidence>
<feature type="domain" description="ABC transmembrane type-1" evidence="7">
    <location>
        <begin position="119"/>
        <end position="334"/>
    </location>
</feature>
<accession>A0A2W1L522</accession>
<dbReference type="OrthoDB" id="9785836at2"/>
<feature type="transmembrane region" description="Helical" evidence="6">
    <location>
        <begin position="210"/>
        <end position="234"/>
    </location>
</feature>
<evidence type="ECO:0000256" key="6">
    <source>
        <dbReference type="RuleBase" id="RU363032"/>
    </source>
</evidence>
<dbReference type="GO" id="GO:0005886">
    <property type="term" value="C:plasma membrane"/>
    <property type="evidence" value="ECO:0007669"/>
    <property type="project" value="UniProtKB-SubCell"/>
</dbReference>
<dbReference type="CDD" id="cd06261">
    <property type="entry name" value="TM_PBP2"/>
    <property type="match status" value="1"/>
</dbReference>
<organism evidence="8 9">
    <name type="scientific">Paenibacillus sambharensis</name>
    <dbReference type="NCBI Taxonomy" id="1803190"/>
    <lineage>
        <taxon>Bacteria</taxon>
        <taxon>Bacillati</taxon>
        <taxon>Bacillota</taxon>
        <taxon>Bacilli</taxon>
        <taxon>Bacillales</taxon>
        <taxon>Paenibacillaceae</taxon>
        <taxon>Paenibacillus</taxon>
    </lineage>
</organism>
<evidence type="ECO:0000256" key="3">
    <source>
        <dbReference type="ARBA" id="ARBA00022692"/>
    </source>
</evidence>